<comment type="caution">
    <text evidence="1">The sequence shown here is derived from an EMBL/GenBank/DDBJ whole genome shotgun (WGS) entry which is preliminary data.</text>
</comment>
<protein>
    <submittedName>
        <fullName evidence="1">Uncharacterized protein</fullName>
    </submittedName>
</protein>
<accession>A0A0F8YXR3</accession>
<name>A0A0F8YXR3_9ZZZZ</name>
<gene>
    <name evidence="1" type="ORF">LCGC14_2765600</name>
</gene>
<proteinExistence type="predicted"/>
<organism evidence="1">
    <name type="scientific">marine sediment metagenome</name>
    <dbReference type="NCBI Taxonomy" id="412755"/>
    <lineage>
        <taxon>unclassified sequences</taxon>
        <taxon>metagenomes</taxon>
        <taxon>ecological metagenomes</taxon>
    </lineage>
</organism>
<dbReference type="AlphaFoldDB" id="A0A0F8YXR3"/>
<sequence length="64" mass="7169">MSDLPTRESIELATGFEIRDWTALDTERVYAIVDAYLDATLKTEAEWTTYILGAALGELDEQEG</sequence>
<dbReference type="EMBL" id="LAZR01050955">
    <property type="protein sequence ID" value="KKK86203.1"/>
    <property type="molecule type" value="Genomic_DNA"/>
</dbReference>
<reference evidence="1" key="1">
    <citation type="journal article" date="2015" name="Nature">
        <title>Complex archaea that bridge the gap between prokaryotes and eukaryotes.</title>
        <authorList>
            <person name="Spang A."/>
            <person name="Saw J.H."/>
            <person name="Jorgensen S.L."/>
            <person name="Zaremba-Niedzwiedzka K."/>
            <person name="Martijn J."/>
            <person name="Lind A.E."/>
            <person name="van Eijk R."/>
            <person name="Schleper C."/>
            <person name="Guy L."/>
            <person name="Ettema T.J."/>
        </authorList>
    </citation>
    <scope>NUCLEOTIDE SEQUENCE</scope>
</reference>
<evidence type="ECO:0000313" key="1">
    <source>
        <dbReference type="EMBL" id="KKK86203.1"/>
    </source>
</evidence>